<dbReference type="RefSeq" id="WP_238243955.1">
    <property type="nucleotide sequence ID" value="NZ_BPQP01000029.1"/>
</dbReference>
<comment type="caution">
    <text evidence="1">The sequence shown here is derived from an EMBL/GenBank/DDBJ whole genome shotgun (WGS) entry which is preliminary data.</text>
</comment>
<organism evidence="1 2">
    <name type="scientific">Methylobacterium iners</name>
    <dbReference type="NCBI Taxonomy" id="418707"/>
    <lineage>
        <taxon>Bacteria</taxon>
        <taxon>Pseudomonadati</taxon>
        <taxon>Pseudomonadota</taxon>
        <taxon>Alphaproteobacteria</taxon>
        <taxon>Hyphomicrobiales</taxon>
        <taxon>Methylobacteriaceae</taxon>
        <taxon>Methylobacterium</taxon>
    </lineage>
</organism>
<proteinExistence type="predicted"/>
<protein>
    <submittedName>
        <fullName evidence="1">Uncharacterized protein</fullName>
    </submittedName>
</protein>
<dbReference type="EMBL" id="BPQP01000029">
    <property type="protein sequence ID" value="GJD94793.1"/>
    <property type="molecule type" value="Genomic_DNA"/>
</dbReference>
<accession>A0ABQ4RVD4</accession>
<reference evidence="1" key="1">
    <citation type="journal article" date="2021" name="Front. Microbiol.">
        <title>Comprehensive Comparative Genomics and Phenotyping of Methylobacterium Species.</title>
        <authorList>
            <person name="Alessa O."/>
            <person name="Ogura Y."/>
            <person name="Fujitani Y."/>
            <person name="Takami H."/>
            <person name="Hayashi T."/>
            <person name="Sahin N."/>
            <person name="Tani A."/>
        </authorList>
    </citation>
    <scope>NUCLEOTIDE SEQUENCE</scope>
    <source>
        <strain evidence="1">DSM 19015</strain>
    </source>
</reference>
<gene>
    <name evidence="1" type="ORF">OCOJLMKI_1997</name>
</gene>
<sequence>MSEKRIDDDVARIMASVMTLPPGPSDIEPIRLIYEALLKTDPDNAEEIATAVLQSIKNIGAL</sequence>
<reference evidence="1" key="2">
    <citation type="submission" date="2021-08" db="EMBL/GenBank/DDBJ databases">
        <authorList>
            <person name="Tani A."/>
            <person name="Ola A."/>
            <person name="Ogura Y."/>
            <person name="Katsura K."/>
            <person name="Hayashi T."/>
        </authorList>
    </citation>
    <scope>NUCLEOTIDE SEQUENCE</scope>
    <source>
        <strain evidence="1">DSM 19015</strain>
    </source>
</reference>
<keyword evidence="2" id="KW-1185">Reference proteome</keyword>
<evidence type="ECO:0000313" key="2">
    <source>
        <dbReference type="Proteomes" id="UP001055125"/>
    </source>
</evidence>
<dbReference type="Proteomes" id="UP001055125">
    <property type="component" value="Unassembled WGS sequence"/>
</dbReference>
<evidence type="ECO:0000313" key="1">
    <source>
        <dbReference type="EMBL" id="GJD94793.1"/>
    </source>
</evidence>
<name>A0ABQ4RVD4_9HYPH</name>